<feature type="region of interest" description="Disordered" evidence="4">
    <location>
        <begin position="1"/>
        <end position="27"/>
    </location>
</feature>
<dbReference type="InterPro" id="IPR008920">
    <property type="entry name" value="TF_FadR/GntR_C"/>
</dbReference>
<keyword evidence="6" id="KW-1185">Reference proteome</keyword>
<dbReference type="InterPro" id="IPR000524">
    <property type="entry name" value="Tscrpt_reg_HTH_GntR"/>
</dbReference>
<dbReference type="InterPro" id="IPR036390">
    <property type="entry name" value="WH_DNA-bd_sf"/>
</dbReference>
<keyword evidence="2" id="KW-0238">DNA-binding</keyword>
<keyword evidence="1" id="KW-0805">Transcription regulation</keyword>
<proteinExistence type="predicted"/>
<dbReference type="PANTHER" id="PTHR43537">
    <property type="entry name" value="TRANSCRIPTIONAL REGULATOR, GNTR FAMILY"/>
    <property type="match status" value="1"/>
</dbReference>
<evidence type="ECO:0000256" key="3">
    <source>
        <dbReference type="ARBA" id="ARBA00023163"/>
    </source>
</evidence>
<dbReference type="Gene3D" id="1.10.10.10">
    <property type="entry name" value="Winged helix-like DNA-binding domain superfamily/Winged helix DNA-binding domain"/>
    <property type="match status" value="1"/>
</dbReference>
<reference evidence="5 6" key="1">
    <citation type="submission" date="2018-05" db="EMBL/GenBank/DDBJ databases">
        <title>Genomic Encyclopedia of Type Strains, Phase IV (KMG-IV): sequencing the most valuable type-strain genomes for metagenomic binning, comparative biology and taxonomic classification.</title>
        <authorList>
            <person name="Goeker M."/>
        </authorList>
    </citation>
    <scope>NUCLEOTIDE SEQUENCE [LARGE SCALE GENOMIC DNA]</scope>
    <source>
        <strain evidence="5 6">DSM 6462</strain>
    </source>
</reference>
<sequence length="246" mass="28439">MEMTLNLEVRKQRRVSARPDEGSGSSAGQELLTQLRLDIVNNLFAPEAKLKFADLTKRYGLGIGTLREALSHLVSEGFVTLDSGRGFRVAPVSEADLIEITEHYVDFEKRALADAIRHGDDEWEAGIVASYHRLNIIHELPWEERMLRHSEWVERHREFHEALVAACEARWLLRLRSLMYYQSERYRFLSKMSRNKNGSRKAIEHRAIVEATLARDTDKATRLLERHIRETAETVLANFEKRSKAS</sequence>
<dbReference type="Pfam" id="PF07729">
    <property type="entry name" value="FCD"/>
    <property type="match status" value="1"/>
</dbReference>
<name>A0A2V3TV43_9HYPH</name>
<dbReference type="EMBL" id="QJJK01000018">
    <property type="protein sequence ID" value="PXW51893.1"/>
    <property type="molecule type" value="Genomic_DNA"/>
</dbReference>
<accession>A0A2V3TV43</accession>
<dbReference type="AlphaFoldDB" id="A0A2V3TV43"/>
<gene>
    <name evidence="5" type="ORF">C7450_11848</name>
</gene>
<comment type="caution">
    <text evidence="5">The sequence shown here is derived from an EMBL/GenBank/DDBJ whole genome shotgun (WGS) entry which is preliminary data.</text>
</comment>
<dbReference type="PANTHER" id="PTHR43537:SF20">
    <property type="entry name" value="HTH-TYPE TRANSCRIPTIONAL REPRESSOR GLAR"/>
    <property type="match status" value="1"/>
</dbReference>
<dbReference type="Pfam" id="PF00392">
    <property type="entry name" value="GntR"/>
    <property type="match status" value="1"/>
</dbReference>
<evidence type="ECO:0000256" key="4">
    <source>
        <dbReference type="SAM" id="MobiDB-lite"/>
    </source>
</evidence>
<evidence type="ECO:0000256" key="2">
    <source>
        <dbReference type="ARBA" id="ARBA00023125"/>
    </source>
</evidence>
<dbReference type="SMART" id="SM00895">
    <property type="entry name" value="FCD"/>
    <property type="match status" value="1"/>
</dbReference>
<evidence type="ECO:0000256" key="1">
    <source>
        <dbReference type="ARBA" id="ARBA00023015"/>
    </source>
</evidence>
<evidence type="ECO:0000313" key="5">
    <source>
        <dbReference type="EMBL" id="PXW51893.1"/>
    </source>
</evidence>
<evidence type="ECO:0000313" key="6">
    <source>
        <dbReference type="Proteomes" id="UP000248021"/>
    </source>
</evidence>
<keyword evidence="3" id="KW-0804">Transcription</keyword>
<dbReference type="PROSITE" id="PS50949">
    <property type="entry name" value="HTH_GNTR"/>
    <property type="match status" value="1"/>
</dbReference>
<dbReference type="OrthoDB" id="8680240at2"/>
<dbReference type="SUPFAM" id="SSF46785">
    <property type="entry name" value="Winged helix' DNA-binding domain"/>
    <property type="match status" value="1"/>
</dbReference>
<dbReference type="SUPFAM" id="SSF48008">
    <property type="entry name" value="GntR ligand-binding domain-like"/>
    <property type="match status" value="1"/>
</dbReference>
<dbReference type="Proteomes" id="UP000248021">
    <property type="component" value="Unassembled WGS sequence"/>
</dbReference>
<organism evidence="5 6">
    <name type="scientific">Chelatococcus asaccharovorans</name>
    <dbReference type="NCBI Taxonomy" id="28210"/>
    <lineage>
        <taxon>Bacteria</taxon>
        <taxon>Pseudomonadati</taxon>
        <taxon>Pseudomonadota</taxon>
        <taxon>Alphaproteobacteria</taxon>
        <taxon>Hyphomicrobiales</taxon>
        <taxon>Chelatococcaceae</taxon>
        <taxon>Chelatococcus</taxon>
    </lineage>
</organism>
<dbReference type="GO" id="GO:0003700">
    <property type="term" value="F:DNA-binding transcription factor activity"/>
    <property type="evidence" value="ECO:0007669"/>
    <property type="project" value="InterPro"/>
</dbReference>
<protein>
    <submittedName>
        <fullName evidence="5">GntR family transcriptional regulator</fullName>
    </submittedName>
</protein>
<dbReference type="InterPro" id="IPR036388">
    <property type="entry name" value="WH-like_DNA-bd_sf"/>
</dbReference>
<dbReference type="GO" id="GO:0003677">
    <property type="term" value="F:DNA binding"/>
    <property type="evidence" value="ECO:0007669"/>
    <property type="project" value="UniProtKB-KW"/>
</dbReference>
<dbReference type="InterPro" id="IPR011711">
    <property type="entry name" value="GntR_C"/>
</dbReference>
<dbReference type="Gene3D" id="1.20.120.530">
    <property type="entry name" value="GntR ligand-binding domain-like"/>
    <property type="match status" value="1"/>
</dbReference>
<dbReference type="SMART" id="SM00345">
    <property type="entry name" value="HTH_GNTR"/>
    <property type="match status" value="1"/>
</dbReference>